<evidence type="ECO:0000313" key="1">
    <source>
        <dbReference type="EMBL" id="KAJ4461212.1"/>
    </source>
</evidence>
<proteinExistence type="predicted"/>
<organism evidence="1 2">
    <name type="scientific">Paratrimastix pyriformis</name>
    <dbReference type="NCBI Taxonomy" id="342808"/>
    <lineage>
        <taxon>Eukaryota</taxon>
        <taxon>Metamonada</taxon>
        <taxon>Preaxostyla</taxon>
        <taxon>Paratrimastigidae</taxon>
        <taxon>Paratrimastix</taxon>
    </lineage>
</organism>
<name>A0ABQ8URQ0_9EUKA</name>
<protein>
    <submittedName>
        <fullName evidence="1">Uncharacterized protein</fullName>
    </submittedName>
</protein>
<dbReference type="Proteomes" id="UP001141327">
    <property type="component" value="Unassembled WGS sequence"/>
</dbReference>
<dbReference type="InterPro" id="IPR023614">
    <property type="entry name" value="Porin_dom_sf"/>
</dbReference>
<gene>
    <name evidence="1" type="ORF">PAPYR_2234</name>
</gene>
<dbReference type="EMBL" id="JAPMOS010000008">
    <property type="protein sequence ID" value="KAJ4461212.1"/>
    <property type="molecule type" value="Genomic_DNA"/>
</dbReference>
<evidence type="ECO:0000313" key="2">
    <source>
        <dbReference type="Proteomes" id="UP001141327"/>
    </source>
</evidence>
<dbReference type="Gene3D" id="2.40.160.10">
    <property type="entry name" value="Porin"/>
    <property type="match status" value="1"/>
</dbReference>
<comment type="caution">
    <text evidence="1">The sequence shown here is derived from an EMBL/GenBank/DDBJ whole genome shotgun (WGS) entry which is preliminary data.</text>
</comment>
<sequence>MSFESLFAPVASLLDRGFSTKGGISVKSRLSGLDVMTSFTPSKDPARIFDANVSARQQIVEKKIFVDGTLNHMGDVTATCTANEVMKGLGFRALLDPTRTRRPTLGMSYSNRVVAADVEAIPFSHAKISTLINLPDTPLHDFALGLETNVDHEWSTPLNTIRMGLNYSRPGLFSATFALEDRMRKTTVSFVHSRALPHDATLTYGLRYIRHLLPNPAELAEGEAAPMPLFVADHAFEFGTQYARGTMLVKGKMDLAGAMNLSVSRRFCNHVTVGLSAASHLRALVGGRCFGCGAKKDPLPPPVSPLATIGLSLLFE</sequence>
<reference evidence="1" key="1">
    <citation type="journal article" date="2022" name="bioRxiv">
        <title>Genomics of Preaxostyla Flagellates Illuminates Evolutionary Transitions and the Path Towards Mitochondrial Loss.</title>
        <authorList>
            <person name="Novak L.V.F."/>
            <person name="Treitli S.C."/>
            <person name="Pyrih J."/>
            <person name="Halakuc P."/>
            <person name="Pipaliya S.V."/>
            <person name="Vacek V."/>
            <person name="Brzon O."/>
            <person name="Soukal P."/>
            <person name="Eme L."/>
            <person name="Dacks J.B."/>
            <person name="Karnkowska A."/>
            <person name="Elias M."/>
            <person name="Hampl V."/>
        </authorList>
    </citation>
    <scope>NUCLEOTIDE SEQUENCE</scope>
    <source>
        <strain evidence="1">RCP-MX</strain>
    </source>
</reference>
<accession>A0ABQ8URQ0</accession>
<keyword evidence="2" id="KW-1185">Reference proteome</keyword>